<dbReference type="EMBL" id="AZHF01000003">
    <property type="protein sequence ID" value="OAA78500.1"/>
    <property type="molecule type" value="Genomic_DNA"/>
</dbReference>
<gene>
    <name evidence="2" type="ORF">LEL_05323</name>
</gene>
<dbReference type="STRING" id="1081108.A0A168HZ45"/>
<comment type="caution">
    <text evidence="2">The sequence shown here is derived from an EMBL/GenBank/DDBJ whole genome shotgun (WGS) entry which is preliminary data.</text>
</comment>
<dbReference type="OrthoDB" id="5230713at2759"/>
<proteinExistence type="predicted"/>
<feature type="compositionally biased region" description="Polar residues" evidence="1">
    <location>
        <begin position="167"/>
        <end position="181"/>
    </location>
</feature>
<keyword evidence="3" id="KW-1185">Reference proteome</keyword>
<dbReference type="Proteomes" id="UP000076881">
    <property type="component" value="Unassembled WGS sequence"/>
</dbReference>
<evidence type="ECO:0000313" key="3">
    <source>
        <dbReference type="Proteomes" id="UP000076881"/>
    </source>
</evidence>
<evidence type="ECO:0000313" key="2">
    <source>
        <dbReference type="EMBL" id="OAA78500.1"/>
    </source>
</evidence>
<protein>
    <submittedName>
        <fullName evidence="2">Uncharacterized protein</fullName>
    </submittedName>
</protein>
<sequence>MATLAPPLSPRQCTGFFELPHKKWRRRRVTTDLMQQEERDRVAREAELESRARACNFLSTFLHSSPWTDQLDQITIVWDCVPSMEELESYGELDEKEGTRNCRRLFKAVVVWDQVGHLLWQTLKDAAQQQQQASPASLPMAMERTSADMTDAWWHAPPDNSFRRGSQETSNSSLASRGSGATNPFSLERDYSTFSSLSSSPCDKSYMASACQTRKRSDSLSAMIPRAISQSYVFAVKKTFGAFSEKQTV</sequence>
<accession>A0A168HZ45</accession>
<reference evidence="2 3" key="1">
    <citation type="journal article" date="2016" name="Genome Biol. Evol.">
        <title>Divergent and convergent evolution of fungal pathogenicity.</title>
        <authorList>
            <person name="Shang Y."/>
            <person name="Xiao G."/>
            <person name="Zheng P."/>
            <person name="Cen K."/>
            <person name="Zhan S."/>
            <person name="Wang C."/>
        </authorList>
    </citation>
    <scope>NUCLEOTIDE SEQUENCE [LARGE SCALE GENOMIC DNA]</scope>
    <source>
        <strain evidence="2 3">RCEF 1005</strain>
    </source>
</reference>
<name>A0A168HZ45_CORDF</name>
<dbReference type="AlphaFoldDB" id="A0A168HZ45"/>
<evidence type="ECO:0000256" key="1">
    <source>
        <dbReference type="SAM" id="MobiDB-lite"/>
    </source>
</evidence>
<feature type="region of interest" description="Disordered" evidence="1">
    <location>
        <begin position="153"/>
        <end position="181"/>
    </location>
</feature>
<organism evidence="2 3">
    <name type="scientific">Akanthomyces lecanii RCEF 1005</name>
    <dbReference type="NCBI Taxonomy" id="1081108"/>
    <lineage>
        <taxon>Eukaryota</taxon>
        <taxon>Fungi</taxon>
        <taxon>Dikarya</taxon>
        <taxon>Ascomycota</taxon>
        <taxon>Pezizomycotina</taxon>
        <taxon>Sordariomycetes</taxon>
        <taxon>Hypocreomycetidae</taxon>
        <taxon>Hypocreales</taxon>
        <taxon>Cordycipitaceae</taxon>
        <taxon>Akanthomyces</taxon>
        <taxon>Cordyceps confragosa</taxon>
    </lineage>
</organism>